<gene>
    <name evidence="2" type="ORF">AUJ59_02775</name>
</gene>
<feature type="transmembrane region" description="Helical" evidence="1">
    <location>
        <begin position="106"/>
        <end position="125"/>
    </location>
</feature>
<dbReference type="EMBL" id="MNUI01000047">
    <property type="protein sequence ID" value="OIN89012.1"/>
    <property type="molecule type" value="Genomic_DNA"/>
</dbReference>
<evidence type="ECO:0000313" key="2">
    <source>
        <dbReference type="EMBL" id="OIN89012.1"/>
    </source>
</evidence>
<dbReference type="AlphaFoldDB" id="A0A1J4RRT6"/>
<keyword evidence="1" id="KW-0472">Membrane</keyword>
<dbReference type="PANTHER" id="PTHR37938:SF1">
    <property type="entry name" value="BLL0215 PROTEIN"/>
    <property type="match status" value="1"/>
</dbReference>
<keyword evidence="1" id="KW-1133">Transmembrane helix</keyword>
<accession>A0A1J4RRT6</accession>
<dbReference type="STRING" id="1805034.AUJ59_02775"/>
<name>A0A1J4RRT6_9BACT</name>
<sequence length="227" mass="26687">MTDVFISKQKRPHFAGAVSRQHVGLGARYETVAERLVKERRREKVFSSFCLLPGRVRFETQEARERIILILRQHWFTQLPWLITALALLLAPLALNWIPLIDFLNAGYQFMVIIIWYLLIIAFIYEQFISWYFHVFIITDERIIDVNFTNLIYKEISEAKIDNIEDVTYKQGGVSKAIFDFGDVACQTAAEQRQFVMENVPRPNRVVKILNELKLEEEHEKIIGKVR</sequence>
<evidence type="ECO:0000313" key="3">
    <source>
        <dbReference type="Proteomes" id="UP000183144"/>
    </source>
</evidence>
<comment type="caution">
    <text evidence="2">The sequence shown here is derived from an EMBL/GenBank/DDBJ whole genome shotgun (WGS) entry which is preliminary data.</text>
</comment>
<feature type="transmembrane region" description="Helical" evidence="1">
    <location>
        <begin position="79"/>
        <end position="100"/>
    </location>
</feature>
<dbReference type="PANTHER" id="PTHR37938">
    <property type="entry name" value="BLL0215 PROTEIN"/>
    <property type="match status" value="1"/>
</dbReference>
<organism evidence="2 3">
    <name type="scientific">Candidatus Beckwithbacteria bacterium CG1_02_47_37</name>
    <dbReference type="NCBI Taxonomy" id="1805034"/>
    <lineage>
        <taxon>Bacteria</taxon>
        <taxon>Candidatus Beckwithiibacteriota</taxon>
    </lineage>
</organism>
<protein>
    <recommendedName>
        <fullName evidence="4">DUF304 domain-containing protein</fullName>
    </recommendedName>
</protein>
<dbReference type="Proteomes" id="UP000183144">
    <property type="component" value="Unassembled WGS sequence"/>
</dbReference>
<evidence type="ECO:0008006" key="4">
    <source>
        <dbReference type="Google" id="ProtNLM"/>
    </source>
</evidence>
<proteinExistence type="predicted"/>
<keyword evidence="1" id="KW-0812">Transmembrane</keyword>
<evidence type="ECO:0000256" key="1">
    <source>
        <dbReference type="SAM" id="Phobius"/>
    </source>
</evidence>
<reference evidence="2 3" key="1">
    <citation type="journal article" date="2016" name="Environ. Microbiol.">
        <title>Genomic resolution of a cold subsurface aquifer community provides metabolic insights for novel microbes adapted to high CO concentrations.</title>
        <authorList>
            <person name="Probst A.J."/>
            <person name="Castelle C.J."/>
            <person name="Singh A."/>
            <person name="Brown C.T."/>
            <person name="Anantharaman K."/>
            <person name="Sharon I."/>
            <person name="Hug L.A."/>
            <person name="Burstein D."/>
            <person name="Emerson J.B."/>
            <person name="Thomas B.C."/>
            <person name="Banfield J.F."/>
        </authorList>
    </citation>
    <scope>NUCLEOTIDE SEQUENCE [LARGE SCALE GENOMIC DNA]</scope>
    <source>
        <strain evidence="2">CG1_02_47_37</strain>
    </source>
</reference>